<gene>
    <name evidence="2" type="ordered locus">Hoch_6810</name>
</gene>
<feature type="compositionally biased region" description="Low complexity" evidence="1">
    <location>
        <begin position="135"/>
        <end position="145"/>
    </location>
</feature>
<protein>
    <submittedName>
        <fullName evidence="2">Uncharacterized protein</fullName>
    </submittedName>
</protein>
<feature type="compositionally biased region" description="Basic and acidic residues" evidence="1">
    <location>
        <begin position="88"/>
        <end position="102"/>
    </location>
</feature>
<sequence length="328" mass="35305">MSKRSPILGYNHNIGHRGLVFHVQTEDSGVDNPHIFTHLFHGGVILFTRRLDYDASADESVVKSLMQAQHKAMLKELKRSMFDEKIDSYLGDHPDLEPREPQDTIPEGPAAARRVAEPVPSTPPEPEPEGGANGEGWSPSPAPSAITSSEVSDVFRVIMQPSMDSDVDEAATTTEIRIQSLKPSADEPSAGDTLEIRAELPPESKDAKDAKAPAPARRSATTMPYRAATPPPPPAVRDASARVSPRGSGSVLVSRPPVVVSKEGRAAVRSSKTPPPPPPPGSRQSRPLAPRTVREDASDSLFSQQTISEKSLDEVILAYLSEDAEKEG</sequence>
<keyword evidence="3" id="KW-1185">Reference proteome</keyword>
<evidence type="ECO:0000256" key="1">
    <source>
        <dbReference type="SAM" id="MobiDB-lite"/>
    </source>
</evidence>
<dbReference type="AlphaFoldDB" id="D0LUF1"/>
<dbReference type="KEGG" id="hoh:Hoch_6810"/>
<reference evidence="2 3" key="1">
    <citation type="journal article" date="2010" name="Stand. Genomic Sci.">
        <title>Complete genome sequence of Haliangium ochraceum type strain (SMP-2).</title>
        <authorList>
            <consortium name="US DOE Joint Genome Institute (JGI-PGF)"/>
            <person name="Ivanova N."/>
            <person name="Daum C."/>
            <person name="Lang E."/>
            <person name="Abt B."/>
            <person name="Kopitz M."/>
            <person name="Saunders E."/>
            <person name="Lapidus A."/>
            <person name="Lucas S."/>
            <person name="Glavina Del Rio T."/>
            <person name="Nolan M."/>
            <person name="Tice H."/>
            <person name="Copeland A."/>
            <person name="Cheng J.F."/>
            <person name="Chen F."/>
            <person name="Bruce D."/>
            <person name="Goodwin L."/>
            <person name="Pitluck S."/>
            <person name="Mavromatis K."/>
            <person name="Pati A."/>
            <person name="Mikhailova N."/>
            <person name="Chen A."/>
            <person name="Palaniappan K."/>
            <person name="Land M."/>
            <person name="Hauser L."/>
            <person name="Chang Y.J."/>
            <person name="Jeffries C.D."/>
            <person name="Detter J.C."/>
            <person name="Brettin T."/>
            <person name="Rohde M."/>
            <person name="Goker M."/>
            <person name="Bristow J."/>
            <person name="Markowitz V."/>
            <person name="Eisen J.A."/>
            <person name="Hugenholtz P."/>
            <person name="Kyrpides N.C."/>
            <person name="Klenk H.P."/>
        </authorList>
    </citation>
    <scope>NUCLEOTIDE SEQUENCE [LARGE SCALE GENOMIC DNA]</scope>
    <source>
        <strain evidence="3">DSM 14365 / CIP 107738 / JCM 11303 / AJ 13395 / SMP-2</strain>
    </source>
</reference>
<dbReference type="STRING" id="502025.Hoch_6810"/>
<dbReference type="eggNOG" id="ENOG5032XYS">
    <property type="taxonomic scope" value="Bacteria"/>
</dbReference>
<feature type="compositionally biased region" description="Low complexity" evidence="1">
    <location>
        <begin position="212"/>
        <end position="228"/>
    </location>
</feature>
<organism evidence="2 3">
    <name type="scientific">Haliangium ochraceum (strain DSM 14365 / JCM 11303 / SMP-2)</name>
    <dbReference type="NCBI Taxonomy" id="502025"/>
    <lineage>
        <taxon>Bacteria</taxon>
        <taxon>Pseudomonadati</taxon>
        <taxon>Myxococcota</taxon>
        <taxon>Polyangia</taxon>
        <taxon>Haliangiales</taxon>
        <taxon>Kofleriaceae</taxon>
        <taxon>Haliangium</taxon>
    </lineage>
</organism>
<dbReference type="RefSeq" id="WP_012831866.1">
    <property type="nucleotide sequence ID" value="NC_013440.1"/>
</dbReference>
<dbReference type="HOGENOM" id="CLU_846672_0_0_7"/>
<evidence type="ECO:0000313" key="2">
    <source>
        <dbReference type="EMBL" id="ACY19274.1"/>
    </source>
</evidence>
<feature type="compositionally biased region" description="Low complexity" evidence="1">
    <location>
        <begin position="106"/>
        <end position="119"/>
    </location>
</feature>
<feature type="compositionally biased region" description="Basic and acidic residues" evidence="1">
    <location>
        <begin position="194"/>
        <end position="211"/>
    </location>
</feature>
<feature type="region of interest" description="Disordered" evidence="1">
    <location>
        <begin position="88"/>
        <end position="306"/>
    </location>
</feature>
<dbReference type="Proteomes" id="UP000001880">
    <property type="component" value="Chromosome"/>
</dbReference>
<evidence type="ECO:0000313" key="3">
    <source>
        <dbReference type="Proteomes" id="UP000001880"/>
    </source>
</evidence>
<dbReference type="EMBL" id="CP001804">
    <property type="protein sequence ID" value="ACY19274.1"/>
    <property type="molecule type" value="Genomic_DNA"/>
</dbReference>
<proteinExistence type="predicted"/>
<feature type="compositionally biased region" description="Low complexity" evidence="1">
    <location>
        <begin position="236"/>
        <end position="261"/>
    </location>
</feature>
<name>D0LUF1_HALO1</name>
<accession>D0LUF1</accession>